<dbReference type="GO" id="GO:0030170">
    <property type="term" value="F:pyridoxal phosphate binding"/>
    <property type="evidence" value="ECO:0007669"/>
    <property type="project" value="InterPro"/>
</dbReference>
<dbReference type="GO" id="GO:0042802">
    <property type="term" value="F:identical protein binding"/>
    <property type="evidence" value="ECO:0007669"/>
    <property type="project" value="TreeGrafter"/>
</dbReference>
<organism evidence="7 8">
    <name type="scientific">Gymnodinialimonas ceratoperidinii</name>
    <dbReference type="NCBI Taxonomy" id="2856823"/>
    <lineage>
        <taxon>Bacteria</taxon>
        <taxon>Pseudomonadati</taxon>
        <taxon>Pseudomonadota</taxon>
        <taxon>Alphaproteobacteria</taxon>
        <taxon>Rhodobacterales</taxon>
        <taxon>Paracoccaceae</taxon>
        <taxon>Gymnodinialimonas</taxon>
    </lineage>
</organism>
<comment type="cofactor">
    <cofactor evidence="1">
        <name>pyridoxal 5'-phosphate</name>
        <dbReference type="ChEBI" id="CHEBI:597326"/>
    </cofactor>
</comment>
<gene>
    <name evidence="7" type="ORF">KYE46_01195</name>
</gene>
<keyword evidence="8" id="KW-1185">Reference proteome</keyword>
<accession>A0A8F6YD74</accession>
<dbReference type="InterPro" id="IPR000796">
    <property type="entry name" value="Asp_trans"/>
</dbReference>
<dbReference type="PANTHER" id="PTHR11879">
    <property type="entry name" value="ASPARTATE AMINOTRANSFERASE"/>
    <property type="match status" value="1"/>
</dbReference>
<dbReference type="InterPro" id="IPR004838">
    <property type="entry name" value="NHTrfase_class1_PyrdxlP-BS"/>
</dbReference>
<evidence type="ECO:0000256" key="4">
    <source>
        <dbReference type="ARBA" id="ARBA00022679"/>
    </source>
</evidence>
<name>A0A8F6YD74_9RHOB</name>
<feature type="domain" description="Aminotransferase class I/classII large" evidence="6">
    <location>
        <begin position="27"/>
        <end position="388"/>
    </location>
</feature>
<dbReference type="KEGG" id="gce:KYE46_01195"/>
<dbReference type="Pfam" id="PF00155">
    <property type="entry name" value="Aminotran_1_2"/>
    <property type="match status" value="1"/>
</dbReference>
<dbReference type="GO" id="GO:0004069">
    <property type="term" value="F:L-aspartate:2-oxoglutarate aminotransferase activity"/>
    <property type="evidence" value="ECO:0007669"/>
    <property type="project" value="TreeGrafter"/>
</dbReference>
<evidence type="ECO:0000256" key="5">
    <source>
        <dbReference type="ARBA" id="ARBA00022898"/>
    </source>
</evidence>
<dbReference type="GO" id="GO:0005829">
    <property type="term" value="C:cytosol"/>
    <property type="evidence" value="ECO:0007669"/>
    <property type="project" value="TreeGrafter"/>
</dbReference>
<evidence type="ECO:0000256" key="2">
    <source>
        <dbReference type="ARBA" id="ARBA00011738"/>
    </source>
</evidence>
<comment type="subunit">
    <text evidence="2">Homodimer.</text>
</comment>
<reference evidence="7 8" key="1">
    <citation type="submission" date="2021-07" db="EMBL/GenBank/DDBJ databases">
        <title>A novel Jannaschia species isolated from marine dinoflagellate Ceratoperidinium margalefii.</title>
        <authorList>
            <person name="Jiang Y."/>
            <person name="Li Z."/>
        </authorList>
    </citation>
    <scope>NUCLEOTIDE SEQUENCE [LARGE SCALE GENOMIC DNA]</scope>
    <source>
        <strain evidence="7 8">J12C1-MA-4</strain>
    </source>
</reference>
<dbReference type="InterPro" id="IPR004839">
    <property type="entry name" value="Aminotransferase_I/II_large"/>
</dbReference>
<proteinExistence type="predicted"/>
<dbReference type="NCBIfam" id="NF006719">
    <property type="entry name" value="PRK09257.1"/>
    <property type="match status" value="1"/>
</dbReference>
<dbReference type="GO" id="GO:0033585">
    <property type="term" value="P:L-phenylalanine biosynthetic process from chorismate via phenylpyruvate"/>
    <property type="evidence" value="ECO:0007669"/>
    <property type="project" value="TreeGrafter"/>
</dbReference>
<keyword evidence="4" id="KW-0808">Transferase</keyword>
<evidence type="ECO:0000256" key="3">
    <source>
        <dbReference type="ARBA" id="ARBA00022576"/>
    </source>
</evidence>
<keyword evidence="3 7" id="KW-0032">Aminotransferase</keyword>
<dbReference type="Proteomes" id="UP000825009">
    <property type="component" value="Chromosome"/>
</dbReference>
<protein>
    <submittedName>
        <fullName evidence="7">Aspartate/tyrosine/aromatic aminotransferase</fullName>
    </submittedName>
</protein>
<keyword evidence="5" id="KW-0663">Pyridoxal phosphate</keyword>
<dbReference type="AlphaFoldDB" id="A0A8F6YD74"/>
<dbReference type="RefSeq" id="WP_219002890.1">
    <property type="nucleotide sequence ID" value="NZ_CP079194.1"/>
</dbReference>
<evidence type="ECO:0000313" key="7">
    <source>
        <dbReference type="EMBL" id="QXT39907.1"/>
    </source>
</evidence>
<dbReference type="PANTHER" id="PTHR11879:SF22">
    <property type="entry name" value="ASPARTATE AMINOTRANSFERASE, MITOCHONDRIAL"/>
    <property type="match status" value="1"/>
</dbReference>
<evidence type="ECO:0000256" key="1">
    <source>
        <dbReference type="ARBA" id="ARBA00001933"/>
    </source>
</evidence>
<sequence length="394" mass="42470">MFEDLKAPEADKILRLMAMFAADPRPGKVDLGVGVYRDPQGQTPVMEAVRRAETIIAARQRTKSYVGLAGDPAFADALRRLILGDAVPAERVATCATPGGTGAVRQALEMVQRITPDATIWVPTPTWVNHHAIIDHLGQKSRAYRYYDAADGTLDREGMLADLAQARAGDIVLLHGCCHNPTGADLQPDDWRAVGDVLEQTGAIPFIDIAYLGFADGLEADAFGTRHLAERLSEVLIAASCSKNFGLYRERVGLCMAITSGPGPRAAAAGLMAHLNRQSYAFPPDHGARVVQVILDDRELRGMWEDELSLMRETMNTNRAAFAEALRAETGSDRFGFLAGQRGMFSLIGATPAQVETLREDHGIYVVGDGRLNVAGLTKDTIPGVARAVARVLG</sequence>
<dbReference type="CDD" id="cd00609">
    <property type="entry name" value="AAT_like"/>
    <property type="match status" value="1"/>
</dbReference>
<evidence type="ECO:0000259" key="6">
    <source>
        <dbReference type="Pfam" id="PF00155"/>
    </source>
</evidence>
<dbReference type="GO" id="GO:0004838">
    <property type="term" value="F:L-tyrosine-2-oxoglutarate transaminase activity"/>
    <property type="evidence" value="ECO:0007669"/>
    <property type="project" value="TreeGrafter"/>
</dbReference>
<dbReference type="EMBL" id="CP079194">
    <property type="protein sequence ID" value="QXT39907.1"/>
    <property type="molecule type" value="Genomic_DNA"/>
</dbReference>
<dbReference type="PROSITE" id="PS00105">
    <property type="entry name" value="AA_TRANSFER_CLASS_1"/>
    <property type="match status" value="1"/>
</dbReference>
<evidence type="ECO:0000313" key="8">
    <source>
        <dbReference type="Proteomes" id="UP000825009"/>
    </source>
</evidence>